<comment type="similarity">
    <text evidence="2">Belongs to the MTB12 family.</text>
</comment>
<evidence type="ECO:0000259" key="5">
    <source>
        <dbReference type="Pfam" id="PF26580"/>
    </source>
</evidence>
<reference evidence="7" key="1">
    <citation type="journal article" date="2019" name="Int. J. Syst. Evol. Microbiol.">
        <title>The Global Catalogue of Microorganisms (GCM) 10K type strain sequencing project: providing services to taxonomists for standard genome sequencing and annotation.</title>
        <authorList>
            <consortium name="The Broad Institute Genomics Platform"/>
            <consortium name="The Broad Institute Genome Sequencing Center for Infectious Disease"/>
            <person name="Wu L."/>
            <person name="Ma J."/>
        </authorList>
    </citation>
    <scope>NUCLEOTIDE SEQUENCE [LARGE SCALE GENOMIC DNA]</scope>
    <source>
        <strain evidence="7">JCM 11882</strain>
    </source>
</reference>
<name>A0ABV9PQW1_9ACTN</name>
<feature type="domain" description="Low molecular weight antigen MTB12-like C-terminal" evidence="5">
    <location>
        <begin position="107"/>
        <end position="178"/>
    </location>
</feature>
<proteinExistence type="inferred from homology"/>
<keyword evidence="4" id="KW-0812">Transmembrane</keyword>
<evidence type="ECO:0000256" key="4">
    <source>
        <dbReference type="SAM" id="Phobius"/>
    </source>
</evidence>
<keyword evidence="4" id="KW-1133">Transmembrane helix</keyword>
<gene>
    <name evidence="6" type="ORF">ACFO7U_08675</name>
</gene>
<sequence>MTTTSQQPPAGDPSRGPGAGGRGAGDRGEAARPARRGSLVWAGVFLAVVVLVAVLGWLFTMGPLSSAGRVEREVAQTLDDMSAAESFAEFNSHMCAENRVPQELVDQITASGEQTGTDLDSMLRESIAGSFPADLKVTGVEVDGNGTEASATVESGGEDGETTNEQIQMRNEDGAWKLCEPGVGMGAVPQEGQPG</sequence>
<protein>
    <recommendedName>
        <fullName evidence="5">Low molecular weight antigen MTB12-like C-terminal domain-containing protein</fullName>
    </recommendedName>
</protein>
<dbReference type="Pfam" id="PF26580">
    <property type="entry name" value="Mtb12_C"/>
    <property type="match status" value="1"/>
</dbReference>
<evidence type="ECO:0000313" key="7">
    <source>
        <dbReference type="Proteomes" id="UP001595836"/>
    </source>
</evidence>
<dbReference type="RefSeq" id="WP_344993626.1">
    <property type="nucleotide sequence ID" value="NZ_BAABCD010000022.1"/>
</dbReference>
<evidence type="ECO:0000256" key="2">
    <source>
        <dbReference type="ARBA" id="ARBA00093774"/>
    </source>
</evidence>
<evidence type="ECO:0000256" key="1">
    <source>
        <dbReference type="ARBA" id="ARBA00022729"/>
    </source>
</evidence>
<evidence type="ECO:0000313" key="6">
    <source>
        <dbReference type="EMBL" id="MFC4754854.1"/>
    </source>
</evidence>
<keyword evidence="4" id="KW-0472">Membrane</keyword>
<dbReference type="Proteomes" id="UP001595836">
    <property type="component" value="Unassembled WGS sequence"/>
</dbReference>
<keyword evidence="1" id="KW-0732">Signal</keyword>
<feature type="region of interest" description="Disordered" evidence="3">
    <location>
        <begin position="1"/>
        <end position="30"/>
    </location>
</feature>
<organism evidence="6 7">
    <name type="scientific">Dietzia aurantiaca</name>
    <dbReference type="NCBI Taxonomy" id="983873"/>
    <lineage>
        <taxon>Bacteria</taxon>
        <taxon>Bacillati</taxon>
        <taxon>Actinomycetota</taxon>
        <taxon>Actinomycetes</taxon>
        <taxon>Mycobacteriales</taxon>
        <taxon>Dietziaceae</taxon>
        <taxon>Dietzia</taxon>
    </lineage>
</organism>
<accession>A0ABV9PQW1</accession>
<dbReference type="EMBL" id="JBHSHP010000021">
    <property type="protein sequence ID" value="MFC4754854.1"/>
    <property type="molecule type" value="Genomic_DNA"/>
</dbReference>
<comment type="caution">
    <text evidence="6">The sequence shown here is derived from an EMBL/GenBank/DDBJ whole genome shotgun (WGS) entry which is preliminary data.</text>
</comment>
<evidence type="ECO:0000256" key="3">
    <source>
        <dbReference type="SAM" id="MobiDB-lite"/>
    </source>
</evidence>
<dbReference type="InterPro" id="IPR058644">
    <property type="entry name" value="Mtb12-like_C"/>
</dbReference>
<feature type="transmembrane region" description="Helical" evidence="4">
    <location>
        <begin position="39"/>
        <end position="59"/>
    </location>
</feature>
<keyword evidence="7" id="KW-1185">Reference proteome</keyword>